<feature type="domain" description="N-acetyltransferase" evidence="3">
    <location>
        <begin position="9"/>
        <end position="212"/>
    </location>
</feature>
<evidence type="ECO:0000256" key="1">
    <source>
        <dbReference type="SAM" id="MobiDB-lite"/>
    </source>
</evidence>
<sequence>MPRNTPAKLEVRNAVPADVPQIVRLIGEVYVGVENYTPSMIRGQINNFPDGQFVVIMDGEVAGYCASSRIDEAVALAPHDWEAISGNGYGSRHDPTGDWLYGIEMVVSQKQRGLRIGRRLYEARRGLVERLELKGVVFGGRMPGYARAHRRRKDRVETPQDYVEGVAEGKLRDTTLGFQMKNGFQAIGVLENYLPEDEPSGGHAVHMVWRNPYIDPDEQREFRVQRGVRGVRLATVQLQARTVKTFEEFIANVEYFVDVAADYDSDFVVFPELFTLSLLSYETKKLTPMQAIDRLSEHTEPLVEALSTLALAYNVNIIGGSHPTRTPDRDIQNVAYVCLRDGSVHAQEKIHPTPDEAYWWNIKGGDDVGVIQTDCGPIGVLICYDSEFPELARRLVDEGAQIIFTPFCTDSRQGYMRVRYCSQARAIENQCFVVLSGNVGNLPGVDNMDIQYAQSCILTPCDFPFARDGIAAEASENIETLTIADVNLDDLTWARAEGTVRNLSDRRFDLYRIDWSKAPRAAPAPPHGHHRPNRAPGGG</sequence>
<dbReference type="EMBL" id="JAGSPA010000001">
    <property type="protein sequence ID" value="MBV7255388.1"/>
    <property type="molecule type" value="Genomic_DNA"/>
</dbReference>
<reference evidence="4 5" key="1">
    <citation type="submission" date="2021-04" db="EMBL/GenBank/DDBJ databases">
        <authorList>
            <person name="Pira H."/>
            <person name="Risdian C."/>
            <person name="Wink J."/>
        </authorList>
    </citation>
    <scope>NUCLEOTIDE SEQUENCE [LARGE SCALE GENOMIC DNA]</scope>
    <source>
        <strain evidence="4 5">WHA3</strain>
    </source>
</reference>
<evidence type="ECO:0000313" key="5">
    <source>
        <dbReference type="Proteomes" id="UP000722336"/>
    </source>
</evidence>
<dbReference type="GO" id="GO:0016787">
    <property type="term" value="F:hydrolase activity"/>
    <property type="evidence" value="ECO:0007669"/>
    <property type="project" value="UniProtKB-KW"/>
</dbReference>
<dbReference type="PROSITE" id="PS51186">
    <property type="entry name" value="GNAT"/>
    <property type="match status" value="1"/>
</dbReference>
<dbReference type="PANTHER" id="PTHR23088:SF50">
    <property type="entry name" value="HYDROLASE YHCX"/>
    <property type="match status" value="1"/>
</dbReference>
<dbReference type="InterPro" id="IPR003010">
    <property type="entry name" value="C-N_Hydrolase"/>
</dbReference>
<gene>
    <name evidence="4" type="ORF">KCG44_01175</name>
</gene>
<dbReference type="CDD" id="cd07574">
    <property type="entry name" value="nitrilase_Rim1_like"/>
    <property type="match status" value="1"/>
</dbReference>
<dbReference type="Proteomes" id="UP000722336">
    <property type="component" value="Unassembled WGS sequence"/>
</dbReference>
<feature type="region of interest" description="Disordered" evidence="1">
    <location>
        <begin position="519"/>
        <end position="539"/>
    </location>
</feature>
<keyword evidence="5" id="KW-1185">Reference proteome</keyword>
<dbReference type="RefSeq" id="WP_218443687.1">
    <property type="nucleotide sequence ID" value="NZ_JAGSPA010000001.1"/>
</dbReference>
<dbReference type="Pfam" id="PF00795">
    <property type="entry name" value="CN_hydrolase"/>
    <property type="match status" value="1"/>
</dbReference>
<feature type="domain" description="CN hydrolase" evidence="2">
    <location>
        <begin position="231"/>
        <end position="488"/>
    </location>
</feature>
<dbReference type="PROSITE" id="PS50263">
    <property type="entry name" value="CN_HYDROLASE"/>
    <property type="match status" value="1"/>
</dbReference>
<accession>A0ABS6SAG7</accession>
<protein>
    <submittedName>
        <fullName evidence="4">Carbon-nitrogen hydrolase</fullName>
    </submittedName>
</protein>
<dbReference type="PANTHER" id="PTHR23088">
    <property type="entry name" value="NITRILASE-RELATED"/>
    <property type="match status" value="1"/>
</dbReference>
<dbReference type="InterPro" id="IPR000182">
    <property type="entry name" value="GNAT_dom"/>
</dbReference>
<organism evidence="4 5">
    <name type="scientific">Pacificimonas pallii</name>
    <dbReference type="NCBI Taxonomy" id="2827236"/>
    <lineage>
        <taxon>Bacteria</taxon>
        <taxon>Pseudomonadati</taxon>
        <taxon>Pseudomonadota</taxon>
        <taxon>Alphaproteobacteria</taxon>
        <taxon>Sphingomonadales</taxon>
        <taxon>Sphingosinicellaceae</taxon>
        <taxon>Pacificimonas</taxon>
    </lineage>
</organism>
<evidence type="ECO:0000259" key="2">
    <source>
        <dbReference type="PROSITE" id="PS50263"/>
    </source>
</evidence>
<name>A0ABS6SAG7_9SPHN</name>
<comment type="caution">
    <text evidence="4">The sequence shown here is derived from an EMBL/GenBank/DDBJ whole genome shotgun (WGS) entry which is preliminary data.</text>
</comment>
<proteinExistence type="predicted"/>
<keyword evidence="4" id="KW-0378">Hydrolase</keyword>
<evidence type="ECO:0000259" key="3">
    <source>
        <dbReference type="PROSITE" id="PS51186"/>
    </source>
</evidence>
<evidence type="ECO:0000313" key="4">
    <source>
        <dbReference type="EMBL" id="MBV7255388.1"/>
    </source>
</evidence>